<evidence type="ECO:0000313" key="2">
    <source>
        <dbReference type="EMBL" id="GAA4910366.1"/>
    </source>
</evidence>
<keyword evidence="3" id="KW-1185">Reference proteome</keyword>
<name>A0ABP9FPA3_9MICC</name>
<comment type="caution">
    <text evidence="2">The sequence shown here is derived from an EMBL/GenBank/DDBJ whole genome shotgun (WGS) entry which is preliminary data.</text>
</comment>
<dbReference type="Proteomes" id="UP001500368">
    <property type="component" value="Unassembled WGS sequence"/>
</dbReference>
<accession>A0ABP9FPA3</accession>
<evidence type="ECO:0000313" key="3">
    <source>
        <dbReference type="Proteomes" id="UP001500368"/>
    </source>
</evidence>
<dbReference type="EMBL" id="BAABLW010000001">
    <property type="protein sequence ID" value="GAA4910366.1"/>
    <property type="molecule type" value="Genomic_DNA"/>
</dbReference>
<evidence type="ECO:0000256" key="1">
    <source>
        <dbReference type="SAM" id="MobiDB-lite"/>
    </source>
</evidence>
<evidence type="ECO:0008006" key="4">
    <source>
        <dbReference type="Google" id="ProtNLM"/>
    </source>
</evidence>
<protein>
    <recommendedName>
        <fullName evidence="4">DUF5067 domain-containing protein</fullName>
    </recommendedName>
</protein>
<organism evidence="2 3">
    <name type="scientific">Nesterenkonia rhizosphaerae</name>
    <dbReference type="NCBI Taxonomy" id="1348272"/>
    <lineage>
        <taxon>Bacteria</taxon>
        <taxon>Bacillati</taxon>
        <taxon>Actinomycetota</taxon>
        <taxon>Actinomycetes</taxon>
        <taxon>Micrococcales</taxon>
        <taxon>Micrococcaceae</taxon>
        <taxon>Nesterenkonia</taxon>
    </lineage>
</organism>
<dbReference type="RefSeq" id="WP_345476137.1">
    <property type="nucleotide sequence ID" value="NZ_BAABLW010000001.1"/>
</dbReference>
<feature type="compositionally biased region" description="Acidic residues" evidence="1">
    <location>
        <begin position="60"/>
        <end position="83"/>
    </location>
</feature>
<proteinExistence type="predicted"/>
<gene>
    <name evidence="2" type="ORF">GCM10025790_00460</name>
</gene>
<dbReference type="PROSITE" id="PS51257">
    <property type="entry name" value="PROKAR_LIPOPROTEIN"/>
    <property type="match status" value="1"/>
</dbReference>
<feature type="region of interest" description="Disordered" evidence="1">
    <location>
        <begin position="25"/>
        <end position="96"/>
    </location>
</feature>
<reference evidence="3" key="1">
    <citation type="journal article" date="2019" name="Int. J. Syst. Evol. Microbiol.">
        <title>The Global Catalogue of Microorganisms (GCM) 10K type strain sequencing project: providing services to taxonomists for standard genome sequencing and annotation.</title>
        <authorList>
            <consortium name="The Broad Institute Genomics Platform"/>
            <consortium name="The Broad Institute Genome Sequencing Center for Infectious Disease"/>
            <person name="Wu L."/>
            <person name="Ma J."/>
        </authorList>
    </citation>
    <scope>NUCLEOTIDE SEQUENCE [LARGE SCALE GENOMIC DNA]</scope>
    <source>
        <strain evidence="3">JCM 19129</strain>
    </source>
</reference>
<sequence length="251" mass="26903">MSFKLSHQTIIGAGTLSLLLLSGCSPDDSAEFAETGNAEPVDTAEQAGTAEETGVAEDQGAADEGSDQPDEPQDEDDAAEDAADSATSSEMSHSDALQTITYPAQAVEGEITAGLQSLTVDGETMLLELTFVADYDDSSGTMTFNELHGFADSLGNAYIAPVLHDRQNTKSYHVLTTDNRRMESYRASASLGDTAWSSTVRDRELSPGETLYTWATYAAPQDDIEMVSVSFDRTAPEFQDVQIQQKDSSDE</sequence>